<sequence length="356" mass="38058">MARTYRPFLAAKAGEATALSSFSAWSNFEPVLRIPPQDKDWVAGGYKKTLDHHLDTVIERITNAVGAHSVYIDIEPLGTEGSTRGVHPLEWVLSECARLGMNVRPVLRATSSSAALAAARAHHAAAGTGVGVYVAIDDWETGASAAGRGLISSIGLADAVIDLFVDAGPAPSTASPVDLDAEVDALTAGRSFRSVTVGSAGFVDARAVPKGQMLHPRLDLTTWLSTYGLRAGLGKSTVDFFDYGIENPWYFGGEVNPAFLSFSAFFRYTAGRQWVLAKGDLYKGSGGSGRGGEAMVDALTDLTRHPLYKDMFATESDAWIDQVVARTTGPSNPQGWRRWGTLRHIAITERQVSSLA</sequence>
<dbReference type="InterPro" id="IPR025683">
    <property type="entry name" value="Protein_beta"/>
</dbReference>
<accession>A0ABT3S5M6</accession>
<reference evidence="1 2" key="1">
    <citation type="submission" date="2022-11" db="EMBL/GenBank/DDBJ databases">
        <title>Taxonomy of Curtobacterium flaccumfaciens.</title>
        <authorList>
            <person name="Osdaghi E."/>
            <person name="Taghavi S.M."/>
            <person name="Hamidizade M."/>
            <person name="Abachi H."/>
            <person name="Fazliarab A."/>
            <person name="Baeyen S."/>
            <person name="Portier P."/>
            <person name="Van Vaerenbergh J."/>
            <person name="Jacques M.-A."/>
        </authorList>
    </citation>
    <scope>NUCLEOTIDE SEQUENCE [LARGE SCALE GENOMIC DNA]</scope>
    <source>
        <strain evidence="1 2">LMG 3715</strain>
    </source>
</reference>
<dbReference type="RefSeq" id="WP_214519477.1">
    <property type="nucleotide sequence ID" value="NZ_CP104934.1"/>
</dbReference>
<evidence type="ECO:0000313" key="1">
    <source>
        <dbReference type="EMBL" id="MCX2850130.1"/>
    </source>
</evidence>
<keyword evidence="2" id="KW-1185">Reference proteome</keyword>
<gene>
    <name evidence="1" type="ORF">ORG12_15730</name>
</gene>
<organism evidence="1 2">
    <name type="scientific">Curtobacterium poinsettiae</name>
    <dbReference type="NCBI Taxonomy" id="159612"/>
    <lineage>
        <taxon>Bacteria</taxon>
        <taxon>Bacillati</taxon>
        <taxon>Actinomycetota</taxon>
        <taxon>Actinomycetes</taxon>
        <taxon>Micrococcales</taxon>
        <taxon>Microbacteriaceae</taxon>
        <taxon>Curtobacterium</taxon>
    </lineage>
</organism>
<evidence type="ECO:0000313" key="2">
    <source>
        <dbReference type="Proteomes" id="UP001207276"/>
    </source>
</evidence>
<proteinExistence type="predicted"/>
<dbReference type="Proteomes" id="UP001207276">
    <property type="component" value="Unassembled WGS sequence"/>
</dbReference>
<name>A0ABT3S5M6_9MICO</name>
<comment type="caution">
    <text evidence="1">The sequence shown here is derived from an EMBL/GenBank/DDBJ whole genome shotgun (WGS) entry which is preliminary data.</text>
</comment>
<dbReference type="EMBL" id="JAPJDE010000006">
    <property type="protein sequence ID" value="MCX2850130.1"/>
    <property type="molecule type" value="Genomic_DNA"/>
</dbReference>
<protein>
    <submittedName>
        <fullName evidence="1">Beta family protein</fullName>
    </submittedName>
</protein>
<dbReference type="Pfam" id="PF14350">
    <property type="entry name" value="Beta_protein"/>
    <property type="match status" value="1"/>
</dbReference>